<dbReference type="PROSITE" id="PS50109">
    <property type="entry name" value="HIS_KIN"/>
    <property type="match status" value="1"/>
</dbReference>
<dbReference type="InterPro" id="IPR004358">
    <property type="entry name" value="Sig_transdc_His_kin-like_C"/>
</dbReference>
<evidence type="ECO:0000313" key="11">
    <source>
        <dbReference type="Proteomes" id="UP000646827"/>
    </source>
</evidence>
<gene>
    <name evidence="10" type="ORF">INT45_005168</name>
</gene>
<keyword evidence="3 7" id="KW-0547">Nucleotide-binding</keyword>
<dbReference type="AlphaFoldDB" id="A0A8H7S127"/>
<dbReference type="EMBL" id="JAEPRB010000104">
    <property type="protein sequence ID" value="KAG2221594.1"/>
    <property type="molecule type" value="Genomic_DNA"/>
</dbReference>
<keyword evidence="2 7" id="KW-0808">Transferase</keyword>
<evidence type="ECO:0000256" key="3">
    <source>
        <dbReference type="ARBA" id="ARBA00022741"/>
    </source>
</evidence>
<dbReference type="PRINTS" id="PR00344">
    <property type="entry name" value="BCTRLSENSOR"/>
</dbReference>
<accession>A0A8H7S127</accession>
<dbReference type="EC" id="2.7.11.-" evidence="7"/>
<dbReference type="SUPFAM" id="SSF69012">
    <property type="entry name" value="alpha-ketoacid dehydrogenase kinase, N-terminal domain"/>
    <property type="match status" value="1"/>
</dbReference>
<keyword evidence="6 7" id="KW-0496">Mitochondrion</keyword>
<keyword evidence="5 7" id="KW-0067">ATP-binding</keyword>
<dbReference type="Proteomes" id="UP000646827">
    <property type="component" value="Unassembled WGS sequence"/>
</dbReference>
<dbReference type="Pfam" id="PF02518">
    <property type="entry name" value="HATPase_c"/>
    <property type="match status" value="1"/>
</dbReference>
<evidence type="ECO:0000256" key="5">
    <source>
        <dbReference type="ARBA" id="ARBA00022840"/>
    </source>
</evidence>
<dbReference type="InterPro" id="IPR036784">
    <property type="entry name" value="AK/P_DHK_N_sf"/>
</dbReference>
<dbReference type="GO" id="GO:0005524">
    <property type="term" value="F:ATP binding"/>
    <property type="evidence" value="ECO:0007669"/>
    <property type="project" value="UniProtKB-UniRule"/>
</dbReference>
<dbReference type="GO" id="GO:0010906">
    <property type="term" value="P:regulation of glucose metabolic process"/>
    <property type="evidence" value="ECO:0007669"/>
    <property type="project" value="TreeGrafter"/>
</dbReference>
<evidence type="ECO:0000256" key="2">
    <source>
        <dbReference type="ARBA" id="ARBA00022679"/>
    </source>
</evidence>
<proteinExistence type="inferred from homology"/>
<reference evidence="10 11" key="1">
    <citation type="submission" date="2020-12" db="EMBL/GenBank/DDBJ databases">
        <title>Metabolic potential, ecology and presence of endohyphal bacteria is reflected in genomic diversity of Mucoromycotina.</title>
        <authorList>
            <person name="Muszewska A."/>
            <person name="Okrasinska A."/>
            <person name="Steczkiewicz K."/>
            <person name="Drgas O."/>
            <person name="Orlowska M."/>
            <person name="Perlinska-Lenart U."/>
            <person name="Aleksandrzak-Piekarczyk T."/>
            <person name="Szatraj K."/>
            <person name="Zielenkiewicz U."/>
            <person name="Pilsyk S."/>
            <person name="Malc E."/>
            <person name="Mieczkowski P."/>
            <person name="Kruszewska J.S."/>
            <person name="Biernat P."/>
            <person name="Pawlowska J."/>
        </authorList>
    </citation>
    <scope>NUCLEOTIDE SEQUENCE [LARGE SCALE GENOMIC DNA]</scope>
    <source>
        <strain evidence="10 11">CBS 142.35</strain>
    </source>
</reference>
<evidence type="ECO:0000256" key="1">
    <source>
        <dbReference type="ARBA" id="ARBA00006155"/>
    </source>
</evidence>
<keyword evidence="11" id="KW-1185">Reference proteome</keyword>
<comment type="subcellular location">
    <subcellularLocation>
        <location evidence="7">Mitochondrion matrix</location>
    </subcellularLocation>
</comment>
<dbReference type="InterPro" id="IPR036890">
    <property type="entry name" value="HATPase_C_sf"/>
</dbReference>
<keyword evidence="4 7" id="KW-0418">Kinase</keyword>
<dbReference type="Gene3D" id="1.20.140.20">
    <property type="entry name" value="Alpha-ketoacid/pyruvate dehydrogenase kinase, N-terminal domain"/>
    <property type="match status" value="1"/>
</dbReference>
<comment type="caution">
    <text evidence="10">The sequence shown here is derived from an EMBL/GenBank/DDBJ whole genome shotgun (WGS) entry which is preliminary data.</text>
</comment>
<protein>
    <recommendedName>
        <fullName evidence="7">Protein-serine/threonine kinase</fullName>
        <ecNumber evidence="7">2.7.11.-</ecNumber>
    </recommendedName>
</protein>
<dbReference type="InterPro" id="IPR005467">
    <property type="entry name" value="His_kinase_dom"/>
</dbReference>
<dbReference type="PANTHER" id="PTHR11947:SF25">
    <property type="entry name" value="[PYRUVATE DEHYDROGENASE (ACETYL-TRANSFERRING)] KINASE 2, MITOCHONDRIAL"/>
    <property type="match status" value="1"/>
</dbReference>
<dbReference type="SMART" id="SM00387">
    <property type="entry name" value="HATPase_c"/>
    <property type="match status" value="1"/>
</dbReference>
<evidence type="ECO:0000256" key="4">
    <source>
        <dbReference type="ARBA" id="ARBA00022777"/>
    </source>
</evidence>
<dbReference type="InterPro" id="IPR003594">
    <property type="entry name" value="HATPase_dom"/>
</dbReference>
<evidence type="ECO:0000313" key="10">
    <source>
        <dbReference type="EMBL" id="KAG2221594.1"/>
    </source>
</evidence>
<dbReference type="GO" id="GO:0004740">
    <property type="term" value="F:pyruvate dehydrogenase (acetyl-transferring) kinase activity"/>
    <property type="evidence" value="ECO:0007669"/>
    <property type="project" value="TreeGrafter"/>
</dbReference>
<dbReference type="GO" id="GO:0005759">
    <property type="term" value="C:mitochondrial matrix"/>
    <property type="evidence" value="ECO:0007669"/>
    <property type="project" value="UniProtKB-SubCell"/>
</dbReference>
<name>A0A8H7S127_9FUNG</name>
<evidence type="ECO:0000256" key="8">
    <source>
        <dbReference type="SAM" id="MobiDB-lite"/>
    </source>
</evidence>
<dbReference type="InterPro" id="IPR039028">
    <property type="entry name" value="BCKD/PDK"/>
</dbReference>
<feature type="region of interest" description="Disordered" evidence="8">
    <location>
        <begin position="41"/>
        <end position="73"/>
    </location>
</feature>
<dbReference type="Pfam" id="PF10436">
    <property type="entry name" value="BCDHK_Adom3"/>
    <property type="match status" value="1"/>
</dbReference>
<feature type="domain" description="Histidine kinase" evidence="9">
    <location>
        <begin position="335"/>
        <end position="477"/>
    </location>
</feature>
<feature type="region of interest" description="Disordered" evidence="8">
    <location>
        <begin position="519"/>
        <end position="545"/>
    </location>
</feature>
<organism evidence="10 11">
    <name type="scientific">Circinella minor</name>
    <dbReference type="NCBI Taxonomy" id="1195481"/>
    <lineage>
        <taxon>Eukaryota</taxon>
        <taxon>Fungi</taxon>
        <taxon>Fungi incertae sedis</taxon>
        <taxon>Mucoromycota</taxon>
        <taxon>Mucoromycotina</taxon>
        <taxon>Mucoromycetes</taxon>
        <taxon>Mucorales</taxon>
        <taxon>Lichtheimiaceae</taxon>
        <taxon>Circinella</taxon>
    </lineage>
</organism>
<feature type="region of interest" description="Disordered" evidence="8">
    <location>
        <begin position="1"/>
        <end position="29"/>
    </location>
</feature>
<dbReference type="Gene3D" id="3.30.565.10">
    <property type="entry name" value="Histidine kinase-like ATPase, C-terminal domain"/>
    <property type="match status" value="1"/>
</dbReference>
<evidence type="ECO:0000256" key="7">
    <source>
        <dbReference type="RuleBase" id="RU366032"/>
    </source>
</evidence>
<evidence type="ECO:0000256" key="6">
    <source>
        <dbReference type="ARBA" id="ARBA00023128"/>
    </source>
</evidence>
<dbReference type="PANTHER" id="PTHR11947">
    <property type="entry name" value="PYRUVATE DEHYDROGENASE KINASE"/>
    <property type="match status" value="1"/>
</dbReference>
<sequence>MRSLIHNLRRRRPLTQATPISTSHSNHRQFCHHRFLTTTTTSTYQQKNKTSSSSSPTNVEPRPSSLDHSIKSSHSPYHFYQTKILEEYVQRPANASTLRQYIFFGRHMTSGRLVQAANWVRHELLTRLAHRIRDFQQLPFFVGLNPHIEFVYRLYWGAFEQLRKQPTIKTLNDNQAFCHILESLLDDGKLVVPRLALGISECAQHDRGEDSQDLDRFMNRMLRSRISRRMLAEQHLALTEAHEHDWDMMGEGADGYVGIIFVRCSASDLVSQATRLVRHHAEAIYAKKEAEGKLSSSSLSRKTPPAIEVQIHQEIQSQGLQQVEKSDEIVFAYVPEHLEYILFELLSNAVRFTMERHSKNDSSSSYPPVKLTVSANDTDVYFRVSDQGGGIDPDVYKHLWSYQARAPTGQFHHFHHIQKMPSSINERANQAEDLGNVHLGMGLTMSRILAEYWGGELQVMSMQGYGTDAYVRIPRLGTKAENLGFEDHPAVAPTAVQPGHVHNNSQNQQQDQPLNWYHPSVIQRNTPGHRNDGGDGWSKSCMMLD</sequence>
<dbReference type="InterPro" id="IPR018955">
    <property type="entry name" value="BCDHK/PDK_N"/>
</dbReference>
<dbReference type="SUPFAM" id="SSF55874">
    <property type="entry name" value="ATPase domain of HSP90 chaperone/DNA topoisomerase II/histidine kinase"/>
    <property type="match status" value="1"/>
</dbReference>
<feature type="compositionally biased region" description="Polar residues" evidence="8">
    <location>
        <begin position="15"/>
        <end position="24"/>
    </location>
</feature>
<comment type="similarity">
    <text evidence="1 7">Belongs to the PDK/BCKDK protein kinase family.</text>
</comment>
<dbReference type="OrthoDB" id="407390at2759"/>
<evidence type="ECO:0000259" key="9">
    <source>
        <dbReference type="PROSITE" id="PS50109"/>
    </source>
</evidence>